<accession>A0A1L9R5I2</accession>
<protein>
    <submittedName>
        <fullName evidence="1">Uncharacterized protein</fullName>
    </submittedName>
</protein>
<dbReference type="GeneID" id="63752457"/>
<dbReference type="AlphaFoldDB" id="A0A1L9R5I2"/>
<dbReference type="RefSeq" id="XP_040683824.1">
    <property type="nucleotide sequence ID" value="XM_040836609.1"/>
</dbReference>
<evidence type="ECO:0000313" key="1">
    <source>
        <dbReference type="EMBL" id="OJJ30147.1"/>
    </source>
</evidence>
<dbReference type="VEuPathDB" id="FungiDB:ASPWEDRAFT_45714"/>
<dbReference type="Proteomes" id="UP000184383">
    <property type="component" value="Unassembled WGS sequence"/>
</dbReference>
<evidence type="ECO:0000313" key="2">
    <source>
        <dbReference type="Proteomes" id="UP000184383"/>
    </source>
</evidence>
<keyword evidence="2" id="KW-1185">Reference proteome</keyword>
<organism evidence="1 2">
    <name type="scientific">Aspergillus wentii DTO 134E9</name>
    <dbReference type="NCBI Taxonomy" id="1073089"/>
    <lineage>
        <taxon>Eukaryota</taxon>
        <taxon>Fungi</taxon>
        <taxon>Dikarya</taxon>
        <taxon>Ascomycota</taxon>
        <taxon>Pezizomycotina</taxon>
        <taxon>Eurotiomycetes</taxon>
        <taxon>Eurotiomycetidae</taxon>
        <taxon>Eurotiales</taxon>
        <taxon>Aspergillaceae</taxon>
        <taxon>Aspergillus</taxon>
        <taxon>Aspergillus subgen. Cremei</taxon>
    </lineage>
</organism>
<proteinExistence type="predicted"/>
<dbReference type="OrthoDB" id="5271495at2759"/>
<reference evidence="2" key="1">
    <citation type="journal article" date="2017" name="Genome Biol.">
        <title>Comparative genomics reveals high biological diversity and specific adaptations in the industrially and medically important fungal genus Aspergillus.</title>
        <authorList>
            <person name="de Vries R.P."/>
            <person name="Riley R."/>
            <person name="Wiebenga A."/>
            <person name="Aguilar-Osorio G."/>
            <person name="Amillis S."/>
            <person name="Uchima C.A."/>
            <person name="Anderluh G."/>
            <person name="Asadollahi M."/>
            <person name="Askin M."/>
            <person name="Barry K."/>
            <person name="Battaglia E."/>
            <person name="Bayram O."/>
            <person name="Benocci T."/>
            <person name="Braus-Stromeyer S.A."/>
            <person name="Caldana C."/>
            <person name="Canovas D."/>
            <person name="Cerqueira G.C."/>
            <person name="Chen F."/>
            <person name="Chen W."/>
            <person name="Choi C."/>
            <person name="Clum A."/>
            <person name="Dos Santos R.A."/>
            <person name="Damasio A.R."/>
            <person name="Diallinas G."/>
            <person name="Emri T."/>
            <person name="Fekete E."/>
            <person name="Flipphi M."/>
            <person name="Freyberg S."/>
            <person name="Gallo A."/>
            <person name="Gournas C."/>
            <person name="Habgood R."/>
            <person name="Hainaut M."/>
            <person name="Harispe M.L."/>
            <person name="Henrissat B."/>
            <person name="Hilden K.S."/>
            <person name="Hope R."/>
            <person name="Hossain A."/>
            <person name="Karabika E."/>
            <person name="Karaffa L."/>
            <person name="Karanyi Z."/>
            <person name="Krasevec N."/>
            <person name="Kuo A."/>
            <person name="Kusch H."/>
            <person name="LaButti K."/>
            <person name="Lagendijk E.L."/>
            <person name="Lapidus A."/>
            <person name="Levasseur A."/>
            <person name="Lindquist E."/>
            <person name="Lipzen A."/>
            <person name="Logrieco A.F."/>
            <person name="MacCabe A."/>
            <person name="Maekelae M.R."/>
            <person name="Malavazi I."/>
            <person name="Melin P."/>
            <person name="Meyer V."/>
            <person name="Mielnichuk N."/>
            <person name="Miskei M."/>
            <person name="Molnar A.P."/>
            <person name="Mule G."/>
            <person name="Ngan C.Y."/>
            <person name="Orejas M."/>
            <person name="Orosz E."/>
            <person name="Ouedraogo J.P."/>
            <person name="Overkamp K.M."/>
            <person name="Park H.-S."/>
            <person name="Perrone G."/>
            <person name="Piumi F."/>
            <person name="Punt P.J."/>
            <person name="Ram A.F."/>
            <person name="Ramon A."/>
            <person name="Rauscher S."/>
            <person name="Record E."/>
            <person name="Riano-Pachon D.M."/>
            <person name="Robert V."/>
            <person name="Roehrig J."/>
            <person name="Ruller R."/>
            <person name="Salamov A."/>
            <person name="Salih N.S."/>
            <person name="Samson R.A."/>
            <person name="Sandor E."/>
            <person name="Sanguinetti M."/>
            <person name="Schuetze T."/>
            <person name="Sepcic K."/>
            <person name="Shelest E."/>
            <person name="Sherlock G."/>
            <person name="Sophianopoulou V."/>
            <person name="Squina F.M."/>
            <person name="Sun H."/>
            <person name="Susca A."/>
            <person name="Todd R.B."/>
            <person name="Tsang A."/>
            <person name="Unkles S.E."/>
            <person name="van de Wiele N."/>
            <person name="van Rossen-Uffink D."/>
            <person name="Oliveira J.V."/>
            <person name="Vesth T.C."/>
            <person name="Visser J."/>
            <person name="Yu J.-H."/>
            <person name="Zhou M."/>
            <person name="Andersen M.R."/>
            <person name="Archer D.B."/>
            <person name="Baker S.E."/>
            <person name="Benoit I."/>
            <person name="Brakhage A.A."/>
            <person name="Braus G.H."/>
            <person name="Fischer R."/>
            <person name="Frisvad J.C."/>
            <person name="Goldman G.H."/>
            <person name="Houbraken J."/>
            <person name="Oakley B."/>
            <person name="Pocsi I."/>
            <person name="Scazzocchio C."/>
            <person name="Seiboth B."/>
            <person name="vanKuyk P.A."/>
            <person name="Wortman J."/>
            <person name="Dyer P.S."/>
            <person name="Grigoriev I.V."/>
        </authorList>
    </citation>
    <scope>NUCLEOTIDE SEQUENCE [LARGE SCALE GENOMIC DNA]</scope>
    <source>
        <strain evidence="2">DTO 134E9</strain>
    </source>
</reference>
<name>A0A1L9R5I2_ASPWE</name>
<dbReference type="EMBL" id="KV878217">
    <property type="protein sequence ID" value="OJJ30147.1"/>
    <property type="molecule type" value="Genomic_DNA"/>
</dbReference>
<feature type="non-terminal residue" evidence="1">
    <location>
        <position position="1"/>
    </location>
</feature>
<gene>
    <name evidence="1" type="ORF">ASPWEDRAFT_45714</name>
</gene>
<dbReference type="STRING" id="1073089.A0A1L9R5I2"/>
<sequence>MAYRLSIQISGPGEDPIHRSHWAFMIYKPHEDFGDLFDVKLIDLDKLWYQPDHRIGTSIIHERPIGMCKIANLDVPQRLRVIEVIKAEEAPRDGKRRCQDWVFDALISLEVEELVETGTAEKWKARIGKSAREVGRDCGGDWIQL</sequence>